<dbReference type="GO" id="GO:0006338">
    <property type="term" value="P:chromatin remodeling"/>
    <property type="evidence" value="ECO:0007669"/>
    <property type="project" value="TreeGrafter"/>
</dbReference>
<protein>
    <recommendedName>
        <fullName evidence="12">Transcriptional adapter</fullName>
    </recommendedName>
</protein>
<evidence type="ECO:0000259" key="9">
    <source>
        <dbReference type="PROSITE" id="PS51294"/>
    </source>
</evidence>
<dbReference type="AlphaFoldDB" id="A0AAQ4DWA3"/>
<dbReference type="GO" id="GO:0008270">
    <property type="term" value="F:zinc ion binding"/>
    <property type="evidence" value="ECO:0007669"/>
    <property type="project" value="UniProtKB-KW"/>
</dbReference>
<dbReference type="PROSITE" id="PS51294">
    <property type="entry name" value="HTH_MYB"/>
    <property type="match status" value="1"/>
</dbReference>
<dbReference type="InterPro" id="IPR001005">
    <property type="entry name" value="SANT/Myb"/>
</dbReference>
<feature type="domain" description="Myb-like" evidence="6">
    <location>
        <begin position="62"/>
        <end position="105"/>
    </location>
</feature>
<dbReference type="InterPro" id="IPR036388">
    <property type="entry name" value="WH-like_DNA-bd_sf"/>
</dbReference>
<dbReference type="PANTHER" id="PTHR12374:SF20">
    <property type="entry name" value="TRANSCRIPTIONAL ADAPTER 2-ALPHA"/>
    <property type="match status" value="1"/>
</dbReference>
<dbReference type="Pfam" id="PF25299">
    <property type="entry name" value="ZZ_ADA2"/>
    <property type="match status" value="1"/>
</dbReference>
<evidence type="ECO:0000256" key="2">
    <source>
        <dbReference type="ARBA" id="ARBA00022723"/>
    </source>
</evidence>
<dbReference type="GO" id="GO:0006357">
    <property type="term" value="P:regulation of transcription by RNA polymerase II"/>
    <property type="evidence" value="ECO:0007669"/>
    <property type="project" value="TreeGrafter"/>
</dbReference>
<dbReference type="PROSITE" id="PS51293">
    <property type="entry name" value="SANT"/>
    <property type="match status" value="1"/>
</dbReference>
<dbReference type="CDD" id="cd00167">
    <property type="entry name" value="SANT"/>
    <property type="match status" value="1"/>
</dbReference>
<evidence type="ECO:0000256" key="5">
    <source>
        <dbReference type="ARBA" id="ARBA00023242"/>
    </source>
</evidence>
<keyword evidence="3" id="KW-0863">Zinc-finger</keyword>
<dbReference type="InterPro" id="IPR009057">
    <property type="entry name" value="Homeodomain-like_sf"/>
</dbReference>
<dbReference type="Pfam" id="PF22941">
    <property type="entry name" value="TADA2A-like_3rd"/>
    <property type="match status" value="1"/>
</dbReference>
<comment type="caution">
    <text evidence="10">The sequence shown here is derived from an EMBL/GenBank/DDBJ whole genome shotgun (WGS) entry which is preliminary data.</text>
</comment>
<dbReference type="InterPro" id="IPR055141">
    <property type="entry name" value="TADA2A_B-like_dom"/>
</dbReference>
<dbReference type="Gene3D" id="1.10.10.10">
    <property type="entry name" value="Winged helix-like DNA-binding domain superfamily/Winged helix DNA-binding domain"/>
    <property type="match status" value="1"/>
</dbReference>
<keyword evidence="2" id="KW-0479">Metal-binding</keyword>
<dbReference type="Pfam" id="PF00249">
    <property type="entry name" value="Myb_DNA-binding"/>
    <property type="match status" value="1"/>
</dbReference>
<dbReference type="GO" id="GO:0140672">
    <property type="term" value="C:ATAC complex"/>
    <property type="evidence" value="ECO:0007669"/>
    <property type="project" value="UniProtKB-ARBA"/>
</dbReference>
<reference evidence="10 11" key="1">
    <citation type="journal article" date="2023" name="Arcadia Sci">
        <title>De novo assembly of a long-read Amblyomma americanum tick genome.</title>
        <authorList>
            <person name="Chou S."/>
            <person name="Poskanzer K.E."/>
            <person name="Rollins M."/>
            <person name="Thuy-Boun P.S."/>
        </authorList>
    </citation>
    <scope>NUCLEOTIDE SEQUENCE [LARGE SCALE GENOMIC DNA]</scope>
    <source>
        <strain evidence="10">F_SG_1</strain>
        <tissue evidence="10">Salivary glands</tissue>
    </source>
</reference>
<keyword evidence="11" id="KW-1185">Reference proteome</keyword>
<sequence length="350" mass="40220">MTESCYFCSCVFTDVHILCVDCDPKLPICIRCFSKGAESLTHKNDHRYTVLTTEFQLLCKTWTAGEELKLLDALLECGIGNWSDIAKHVGTHSAKECEAHYLQHYIYAPVGDLKGIAPEPSYEGSCHLAPVPYKVSGDPPRPVLCSQQQVDMAGYMAARGDFSHEFDNYAEMDMTELDFNQCEDTLDRELQLAMVSIYRNRLRERARRKWLVRKHGLVHPLKTQQSWQRYRNTLGEGTVTLLRRFMQLLPPDDFEFMLEGLHRRRSAPPLDIEGRPGYEKLNNQERELCASLRLIPEVYLHFKALLVSEYEKLGSLRLSNARAIIKIDVNKTRKLYDFLLAEGVVKKQAS</sequence>
<feature type="domain" description="HTH myb-type" evidence="9">
    <location>
        <begin position="61"/>
        <end position="109"/>
    </location>
</feature>
<dbReference type="PROSITE" id="PS50090">
    <property type="entry name" value="MYB_LIKE"/>
    <property type="match status" value="1"/>
</dbReference>
<evidence type="ECO:0000256" key="1">
    <source>
        <dbReference type="ARBA" id="ARBA00004123"/>
    </source>
</evidence>
<dbReference type="GO" id="GO:0003713">
    <property type="term" value="F:transcription coactivator activity"/>
    <property type="evidence" value="ECO:0007669"/>
    <property type="project" value="TreeGrafter"/>
</dbReference>
<name>A0AAQ4DWA3_AMBAM</name>
<dbReference type="GO" id="GO:0003682">
    <property type="term" value="F:chromatin binding"/>
    <property type="evidence" value="ECO:0007669"/>
    <property type="project" value="TreeGrafter"/>
</dbReference>
<dbReference type="InterPro" id="IPR007526">
    <property type="entry name" value="SWIRM"/>
</dbReference>
<evidence type="ECO:0000256" key="3">
    <source>
        <dbReference type="ARBA" id="ARBA00022771"/>
    </source>
</evidence>
<dbReference type="Proteomes" id="UP001321473">
    <property type="component" value="Unassembled WGS sequence"/>
</dbReference>
<evidence type="ECO:0000313" key="10">
    <source>
        <dbReference type="EMBL" id="KAK8766743.1"/>
    </source>
</evidence>
<dbReference type="InterPro" id="IPR017884">
    <property type="entry name" value="SANT_dom"/>
</dbReference>
<dbReference type="SMART" id="SM00717">
    <property type="entry name" value="SANT"/>
    <property type="match status" value="1"/>
</dbReference>
<dbReference type="FunFam" id="1.10.10.10:FF:000087">
    <property type="entry name" value="Transcriptional adapter 2"/>
    <property type="match status" value="1"/>
</dbReference>
<dbReference type="EMBL" id="JARKHS020026055">
    <property type="protein sequence ID" value="KAK8766743.1"/>
    <property type="molecule type" value="Genomic_DNA"/>
</dbReference>
<evidence type="ECO:0000259" key="8">
    <source>
        <dbReference type="PROSITE" id="PS51293"/>
    </source>
</evidence>
<dbReference type="InterPro" id="IPR000433">
    <property type="entry name" value="Znf_ZZ"/>
</dbReference>
<evidence type="ECO:0000256" key="4">
    <source>
        <dbReference type="ARBA" id="ARBA00022833"/>
    </source>
</evidence>
<evidence type="ECO:0008006" key="12">
    <source>
        <dbReference type="Google" id="ProtNLM"/>
    </source>
</evidence>
<dbReference type="GO" id="GO:0005634">
    <property type="term" value="C:nucleus"/>
    <property type="evidence" value="ECO:0007669"/>
    <property type="project" value="UniProtKB-SubCell"/>
</dbReference>
<dbReference type="Gene3D" id="1.10.10.60">
    <property type="entry name" value="Homeodomain-like"/>
    <property type="match status" value="1"/>
</dbReference>
<evidence type="ECO:0000259" key="6">
    <source>
        <dbReference type="PROSITE" id="PS50090"/>
    </source>
</evidence>
<proteinExistence type="predicted"/>
<dbReference type="FunFam" id="1.10.10.60:FF:000110">
    <property type="entry name" value="Transcriptional adapter"/>
    <property type="match status" value="1"/>
</dbReference>
<gene>
    <name evidence="10" type="ORF">V5799_006481</name>
</gene>
<dbReference type="Pfam" id="PF04433">
    <property type="entry name" value="SWIRM"/>
    <property type="match status" value="1"/>
</dbReference>
<dbReference type="PROSITE" id="PS50934">
    <property type="entry name" value="SWIRM"/>
    <property type="match status" value="1"/>
</dbReference>
<accession>A0AAQ4DWA3</accession>
<evidence type="ECO:0000259" key="7">
    <source>
        <dbReference type="PROSITE" id="PS50934"/>
    </source>
</evidence>
<feature type="domain" description="SWIRM" evidence="7">
    <location>
        <begin position="261"/>
        <end position="350"/>
    </location>
</feature>
<keyword evidence="5" id="KW-0539">Nucleus</keyword>
<dbReference type="SUPFAM" id="SSF46689">
    <property type="entry name" value="Homeodomain-like"/>
    <property type="match status" value="2"/>
</dbReference>
<feature type="domain" description="SANT" evidence="8">
    <location>
        <begin position="57"/>
        <end position="109"/>
    </location>
</feature>
<organism evidence="10 11">
    <name type="scientific">Amblyomma americanum</name>
    <name type="common">Lone star tick</name>
    <dbReference type="NCBI Taxonomy" id="6943"/>
    <lineage>
        <taxon>Eukaryota</taxon>
        <taxon>Metazoa</taxon>
        <taxon>Ecdysozoa</taxon>
        <taxon>Arthropoda</taxon>
        <taxon>Chelicerata</taxon>
        <taxon>Arachnida</taxon>
        <taxon>Acari</taxon>
        <taxon>Parasitiformes</taxon>
        <taxon>Ixodida</taxon>
        <taxon>Ixodoidea</taxon>
        <taxon>Ixodidae</taxon>
        <taxon>Amblyomminae</taxon>
        <taxon>Amblyomma</taxon>
    </lineage>
</organism>
<dbReference type="PANTHER" id="PTHR12374">
    <property type="entry name" value="TRANSCRIPTIONAL ADAPTOR 2 ADA2 -RELATED"/>
    <property type="match status" value="1"/>
</dbReference>
<comment type="subcellular location">
    <subcellularLocation>
        <location evidence="1">Nucleus</location>
    </subcellularLocation>
</comment>
<keyword evidence="4" id="KW-0862">Zinc</keyword>
<evidence type="ECO:0000313" key="11">
    <source>
        <dbReference type="Proteomes" id="UP001321473"/>
    </source>
</evidence>
<dbReference type="InterPro" id="IPR017930">
    <property type="entry name" value="Myb_dom"/>
</dbReference>